<evidence type="ECO:0000256" key="5">
    <source>
        <dbReference type="ARBA" id="ARBA00022597"/>
    </source>
</evidence>
<evidence type="ECO:0000256" key="3">
    <source>
        <dbReference type="ARBA" id="ARBA00022448"/>
    </source>
</evidence>
<feature type="transmembrane region" description="Helical" evidence="11">
    <location>
        <begin position="144"/>
        <end position="164"/>
    </location>
</feature>
<dbReference type="PANTHER" id="PTHR10791">
    <property type="entry name" value="RAG1-ACTIVATING PROTEIN 1"/>
    <property type="match status" value="1"/>
</dbReference>
<evidence type="ECO:0000256" key="7">
    <source>
        <dbReference type="ARBA" id="ARBA00022737"/>
    </source>
</evidence>
<evidence type="ECO:0000256" key="2">
    <source>
        <dbReference type="ARBA" id="ARBA00007809"/>
    </source>
</evidence>
<evidence type="ECO:0000256" key="1">
    <source>
        <dbReference type="ARBA" id="ARBA00004651"/>
    </source>
</evidence>
<dbReference type="EMBL" id="JAUIZM010000011">
    <property type="protein sequence ID" value="KAK1354252.1"/>
    <property type="molecule type" value="Genomic_DNA"/>
</dbReference>
<keyword evidence="5 11" id="KW-0762">Sugar transport</keyword>
<keyword evidence="8 11" id="KW-1133">Transmembrane helix</keyword>
<keyword evidence="9 11" id="KW-0472">Membrane</keyword>
<evidence type="ECO:0000256" key="10">
    <source>
        <dbReference type="ARBA" id="ARBA00037238"/>
    </source>
</evidence>
<dbReference type="Pfam" id="PF03083">
    <property type="entry name" value="MtN3_slv"/>
    <property type="match status" value="2"/>
</dbReference>
<keyword evidence="6 11" id="KW-0812">Transmembrane</keyword>
<comment type="caution">
    <text evidence="12">The sequence shown here is derived from an EMBL/GenBank/DDBJ whole genome shotgun (WGS) entry which is preliminary data.</text>
</comment>
<keyword evidence="3 11" id="KW-0813">Transport</keyword>
<reference evidence="12" key="2">
    <citation type="submission" date="2023-05" db="EMBL/GenBank/DDBJ databases">
        <authorList>
            <person name="Schelkunov M.I."/>
        </authorList>
    </citation>
    <scope>NUCLEOTIDE SEQUENCE</scope>
    <source>
        <strain evidence="12">Hsosn_3</strain>
        <tissue evidence="12">Leaf</tissue>
    </source>
</reference>
<protein>
    <recommendedName>
        <fullName evidence="11">Bidirectional sugar transporter SWEET</fullName>
    </recommendedName>
</protein>
<comment type="function">
    <text evidence="10">Mediates both low-affinity uptake and efflux of sugar across the plasma membrane.</text>
</comment>
<reference evidence="12" key="1">
    <citation type="submission" date="2023-02" db="EMBL/GenBank/DDBJ databases">
        <title>Genome of toxic invasive species Heracleum sosnowskyi carries increased number of genes despite the absence of recent whole-genome duplications.</title>
        <authorList>
            <person name="Schelkunov M."/>
            <person name="Shtratnikova V."/>
            <person name="Makarenko M."/>
            <person name="Klepikova A."/>
            <person name="Omelchenko D."/>
            <person name="Novikova G."/>
            <person name="Obukhova E."/>
            <person name="Bogdanov V."/>
            <person name="Penin A."/>
            <person name="Logacheva M."/>
        </authorList>
    </citation>
    <scope>NUCLEOTIDE SEQUENCE</scope>
    <source>
        <strain evidence="12">Hsosn_3</strain>
        <tissue evidence="12">Leaf</tissue>
    </source>
</reference>
<evidence type="ECO:0000256" key="8">
    <source>
        <dbReference type="ARBA" id="ARBA00022989"/>
    </source>
</evidence>
<dbReference type="AlphaFoldDB" id="A0AAD8GTW2"/>
<dbReference type="Proteomes" id="UP001237642">
    <property type="component" value="Unassembled WGS sequence"/>
</dbReference>
<comment type="function">
    <text evidence="11">Mediates both low-affinity uptake and efflux of sugar across the membrane.</text>
</comment>
<feature type="transmembrane region" description="Helical" evidence="11">
    <location>
        <begin position="112"/>
        <end position="132"/>
    </location>
</feature>
<evidence type="ECO:0000256" key="4">
    <source>
        <dbReference type="ARBA" id="ARBA00022475"/>
    </source>
</evidence>
<evidence type="ECO:0000256" key="11">
    <source>
        <dbReference type="RuleBase" id="RU910715"/>
    </source>
</evidence>
<dbReference type="Gene3D" id="1.20.1280.290">
    <property type="match status" value="2"/>
</dbReference>
<keyword evidence="13" id="KW-1185">Reference proteome</keyword>
<keyword evidence="7" id="KW-0677">Repeat</keyword>
<comment type="subcellular location">
    <subcellularLocation>
        <location evidence="1">Cell membrane</location>
        <topology evidence="1">Multi-pass membrane protein</topology>
    </subcellularLocation>
</comment>
<evidence type="ECO:0000313" key="12">
    <source>
        <dbReference type="EMBL" id="KAK1354252.1"/>
    </source>
</evidence>
<evidence type="ECO:0000256" key="6">
    <source>
        <dbReference type="ARBA" id="ARBA00022692"/>
    </source>
</evidence>
<feature type="transmembrane region" description="Helical" evidence="11">
    <location>
        <begin position="87"/>
        <end position="105"/>
    </location>
</feature>
<name>A0AAD8GTW2_9APIA</name>
<organism evidence="12 13">
    <name type="scientific">Heracleum sosnowskyi</name>
    <dbReference type="NCBI Taxonomy" id="360622"/>
    <lineage>
        <taxon>Eukaryota</taxon>
        <taxon>Viridiplantae</taxon>
        <taxon>Streptophyta</taxon>
        <taxon>Embryophyta</taxon>
        <taxon>Tracheophyta</taxon>
        <taxon>Spermatophyta</taxon>
        <taxon>Magnoliopsida</taxon>
        <taxon>eudicotyledons</taxon>
        <taxon>Gunneridae</taxon>
        <taxon>Pentapetalae</taxon>
        <taxon>asterids</taxon>
        <taxon>campanulids</taxon>
        <taxon>Apiales</taxon>
        <taxon>Apiaceae</taxon>
        <taxon>Apioideae</taxon>
        <taxon>apioid superclade</taxon>
        <taxon>Tordylieae</taxon>
        <taxon>Tordyliinae</taxon>
        <taxon>Heracleum</taxon>
    </lineage>
</organism>
<dbReference type="InterPro" id="IPR047664">
    <property type="entry name" value="SWEET"/>
</dbReference>
<dbReference type="GO" id="GO:0005886">
    <property type="term" value="C:plasma membrane"/>
    <property type="evidence" value="ECO:0007669"/>
    <property type="project" value="UniProtKB-SubCell"/>
</dbReference>
<evidence type="ECO:0000313" key="13">
    <source>
        <dbReference type="Proteomes" id="UP001237642"/>
    </source>
</evidence>
<gene>
    <name evidence="12" type="ORF">POM88_047508</name>
</gene>
<keyword evidence="4" id="KW-1003">Cell membrane</keyword>
<feature type="transmembrane region" description="Helical" evidence="11">
    <location>
        <begin position="23"/>
        <end position="44"/>
    </location>
</feature>
<dbReference type="GO" id="GO:0051119">
    <property type="term" value="F:sugar transmembrane transporter activity"/>
    <property type="evidence" value="ECO:0007669"/>
    <property type="project" value="InterPro"/>
</dbReference>
<comment type="caution">
    <text evidence="11">Lacks conserved residue(s) required for the propagation of feature annotation.</text>
</comment>
<sequence>MCIHCLNLRIVCFTYVFNGLGFFLGNSISFGLFASTVPTFYRAVKNDSVEGFEPEYYLLMTLNCLLWPLYSMLFIHPGSILVSTANGIGLVIHLAYVIIFIIYAIDTKQRKYIGCVFLIELAVVGLVSGLVIGLADDVVRTGLVGAHGIGFCTMTYLPLLSGVLRACREQSVEHMPFRVALISTLNDLCWIIYASLGFDVCLLFTYCFGILMGVLQLLLHCVHSGDDKKLATDEVPVQLAPRN</sequence>
<proteinExistence type="inferred from homology"/>
<dbReference type="InterPro" id="IPR004316">
    <property type="entry name" value="SWEET_rpt"/>
</dbReference>
<accession>A0AAD8GTW2</accession>
<evidence type="ECO:0000256" key="9">
    <source>
        <dbReference type="ARBA" id="ARBA00023136"/>
    </source>
</evidence>
<dbReference type="PANTHER" id="PTHR10791:SF30">
    <property type="entry name" value="SUGAR TRANSPORTER SWEET1"/>
    <property type="match status" value="1"/>
</dbReference>
<comment type="similarity">
    <text evidence="2 11">Belongs to the SWEET sugar transporter family.</text>
</comment>